<feature type="transmembrane region" description="Helical" evidence="7">
    <location>
        <begin position="81"/>
        <end position="98"/>
    </location>
</feature>
<evidence type="ECO:0000313" key="9">
    <source>
        <dbReference type="EMBL" id="MFD2602359.1"/>
    </source>
</evidence>
<keyword evidence="5 7" id="KW-1133">Transmembrane helix</keyword>
<dbReference type="Gene3D" id="3.40.50.720">
    <property type="entry name" value="NAD(P)-binding Rossmann-like Domain"/>
    <property type="match status" value="1"/>
</dbReference>
<dbReference type="Pfam" id="PF13727">
    <property type="entry name" value="CoA_binding_3"/>
    <property type="match status" value="1"/>
</dbReference>
<comment type="caution">
    <text evidence="9">The sequence shown here is derived from an EMBL/GenBank/DDBJ whole genome shotgun (WGS) entry which is preliminary data.</text>
</comment>
<dbReference type="InterPro" id="IPR017475">
    <property type="entry name" value="EPS_sugar_tfrase"/>
</dbReference>
<evidence type="ECO:0000313" key="10">
    <source>
        <dbReference type="Proteomes" id="UP001597480"/>
    </source>
</evidence>
<gene>
    <name evidence="9" type="ORF">ACFSR3_09865</name>
</gene>
<evidence type="ECO:0000256" key="4">
    <source>
        <dbReference type="ARBA" id="ARBA00022692"/>
    </source>
</evidence>
<comment type="similarity">
    <text evidence="2">Belongs to the bacterial sugar transferase family.</text>
</comment>
<dbReference type="EC" id="2.7.8.31" evidence="9"/>
<dbReference type="EMBL" id="JBHUMD010000024">
    <property type="protein sequence ID" value="MFD2602359.1"/>
    <property type="molecule type" value="Genomic_DNA"/>
</dbReference>
<feature type="transmembrane region" description="Helical" evidence="7">
    <location>
        <begin position="104"/>
        <end position="126"/>
    </location>
</feature>
<evidence type="ECO:0000256" key="1">
    <source>
        <dbReference type="ARBA" id="ARBA00004141"/>
    </source>
</evidence>
<reference evidence="10" key="1">
    <citation type="journal article" date="2019" name="Int. J. Syst. Evol. Microbiol.">
        <title>The Global Catalogue of Microorganisms (GCM) 10K type strain sequencing project: providing services to taxonomists for standard genome sequencing and annotation.</title>
        <authorList>
            <consortium name="The Broad Institute Genomics Platform"/>
            <consortium name="The Broad Institute Genome Sequencing Center for Infectious Disease"/>
            <person name="Wu L."/>
            <person name="Ma J."/>
        </authorList>
    </citation>
    <scope>NUCLEOTIDE SEQUENCE [LARGE SCALE GENOMIC DNA]</scope>
    <source>
        <strain evidence="10">KCTC 42107</strain>
    </source>
</reference>
<dbReference type="GO" id="GO:0089702">
    <property type="term" value="F:undecaprenyl-phosphate glucose phosphotransferase activity"/>
    <property type="evidence" value="ECO:0007669"/>
    <property type="project" value="UniProtKB-EC"/>
</dbReference>
<sequence length="454" mass="52795">MSLSGRGRYSKYLRPISIGFDLLTVLLLPFWFFCTLNVNFLHFAAYATVSWCTVAYFSGFYETYRYTAATKILSRLIRQSVLYLLTVIAFFPFAKYAVFESRQILLYGISVFLIVTIFKFALYLYLKRYRLSGSNIRKTVIIGYTPESIRLKDFFEGNPDYGYRFMGFFSDRKHENMPIEGKVSGIEEYILENNIDDIYCSLNEIGNVRLRELVAFCDTNNVVIKFIPDTKQIFSRNLVIDYYESFPVLSLRKTPLHEPVAIVVKRVFDIVFSFLVTILVLSWLTPIMAILIKLESKGPVFYRQIRAGINEQEFSCFKFRSMRINDQMDKLAVKNDPRVTKVGKFIRKTSIDELPQFLNVLLGDMSVVGPRPHIYSINHRYSERIKKYGARHTVKPGITGLAQVKGFRGEINGDEDMINRIRYDVFYIENWSILLDIKIILQTVVGMFGDEKAY</sequence>
<feature type="domain" description="Bacterial sugar transferase" evidence="8">
    <location>
        <begin position="265"/>
        <end position="448"/>
    </location>
</feature>
<keyword evidence="4 7" id="KW-0812">Transmembrane</keyword>
<dbReference type="NCBIfam" id="TIGR03025">
    <property type="entry name" value="EPS_sugtrans"/>
    <property type="match status" value="1"/>
</dbReference>
<dbReference type="InterPro" id="IPR017473">
    <property type="entry name" value="Undecaprenyl-P_gluc_Ptfrase"/>
</dbReference>
<feature type="transmembrane region" description="Helical" evidence="7">
    <location>
        <begin position="270"/>
        <end position="292"/>
    </location>
</feature>
<proteinExistence type="inferred from homology"/>
<dbReference type="NCBIfam" id="TIGR03023">
    <property type="entry name" value="WcaJ_sugtrans"/>
    <property type="match status" value="1"/>
</dbReference>
<dbReference type="Pfam" id="PF02397">
    <property type="entry name" value="Bac_transf"/>
    <property type="match status" value="1"/>
</dbReference>
<dbReference type="RefSeq" id="WP_379820822.1">
    <property type="nucleotide sequence ID" value="NZ_JBHUMD010000024.1"/>
</dbReference>
<dbReference type="InterPro" id="IPR003362">
    <property type="entry name" value="Bact_transf"/>
</dbReference>
<evidence type="ECO:0000256" key="7">
    <source>
        <dbReference type="SAM" id="Phobius"/>
    </source>
</evidence>
<accession>A0ABW5NU46</accession>
<protein>
    <submittedName>
        <fullName evidence="9">Undecaprenyl-phosphate glucose phosphotransferase</fullName>
        <ecNumber evidence="9">2.7.8.31</ecNumber>
    </submittedName>
</protein>
<feature type="transmembrane region" description="Helical" evidence="7">
    <location>
        <begin position="39"/>
        <end position="61"/>
    </location>
</feature>
<evidence type="ECO:0000256" key="2">
    <source>
        <dbReference type="ARBA" id="ARBA00006464"/>
    </source>
</evidence>
<evidence type="ECO:0000259" key="8">
    <source>
        <dbReference type="Pfam" id="PF02397"/>
    </source>
</evidence>
<keyword evidence="3 9" id="KW-0808">Transferase</keyword>
<keyword evidence="10" id="KW-1185">Reference proteome</keyword>
<dbReference type="Proteomes" id="UP001597480">
    <property type="component" value="Unassembled WGS sequence"/>
</dbReference>
<comment type="subcellular location">
    <subcellularLocation>
        <location evidence="1">Membrane</location>
        <topology evidence="1">Multi-pass membrane protein</topology>
    </subcellularLocation>
</comment>
<keyword evidence="6 7" id="KW-0472">Membrane</keyword>
<name>A0ABW5NU46_9FLAO</name>
<feature type="transmembrane region" description="Helical" evidence="7">
    <location>
        <begin position="12"/>
        <end position="33"/>
    </location>
</feature>
<dbReference type="PANTHER" id="PTHR30576:SF0">
    <property type="entry name" value="UNDECAPRENYL-PHOSPHATE N-ACETYLGALACTOSAMINYL 1-PHOSPHATE TRANSFERASE-RELATED"/>
    <property type="match status" value="1"/>
</dbReference>
<evidence type="ECO:0000256" key="3">
    <source>
        <dbReference type="ARBA" id="ARBA00022679"/>
    </source>
</evidence>
<organism evidence="9 10">
    <name type="scientific">Flavobacterium suzhouense</name>
    <dbReference type="NCBI Taxonomy" id="1529638"/>
    <lineage>
        <taxon>Bacteria</taxon>
        <taxon>Pseudomonadati</taxon>
        <taxon>Bacteroidota</taxon>
        <taxon>Flavobacteriia</taxon>
        <taxon>Flavobacteriales</taxon>
        <taxon>Flavobacteriaceae</taxon>
        <taxon>Flavobacterium</taxon>
    </lineage>
</organism>
<evidence type="ECO:0000256" key="5">
    <source>
        <dbReference type="ARBA" id="ARBA00022989"/>
    </source>
</evidence>
<evidence type="ECO:0000256" key="6">
    <source>
        <dbReference type="ARBA" id="ARBA00023136"/>
    </source>
</evidence>
<dbReference type="PANTHER" id="PTHR30576">
    <property type="entry name" value="COLANIC BIOSYNTHESIS UDP-GLUCOSE LIPID CARRIER TRANSFERASE"/>
    <property type="match status" value="1"/>
</dbReference>